<protein>
    <submittedName>
        <fullName evidence="1">Uncharacterized protein</fullName>
    </submittedName>
</protein>
<comment type="caution">
    <text evidence="1">The sequence shown here is derived from an EMBL/GenBank/DDBJ whole genome shotgun (WGS) entry which is preliminary data.</text>
</comment>
<evidence type="ECO:0000313" key="1">
    <source>
        <dbReference type="EMBL" id="OMJ67890.1"/>
    </source>
</evidence>
<keyword evidence="2" id="KW-1185">Reference proteome</keyword>
<dbReference type="Proteomes" id="UP000187209">
    <property type="component" value="Unassembled WGS sequence"/>
</dbReference>
<proteinExistence type="predicted"/>
<evidence type="ECO:0000313" key="2">
    <source>
        <dbReference type="Proteomes" id="UP000187209"/>
    </source>
</evidence>
<reference evidence="1 2" key="1">
    <citation type="submission" date="2016-11" db="EMBL/GenBank/DDBJ databases">
        <title>The macronuclear genome of Stentor coeruleus: a giant cell with tiny introns.</title>
        <authorList>
            <person name="Slabodnick M."/>
            <person name="Ruby J.G."/>
            <person name="Reiff S.B."/>
            <person name="Swart E.C."/>
            <person name="Gosai S."/>
            <person name="Prabakaran S."/>
            <person name="Witkowska E."/>
            <person name="Larue G.E."/>
            <person name="Fisher S."/>
            <person name="Freeman R.M."/>
            <person name="Gunawardena J."/>
            <person name="Chu W."/>
            <person name="Stover N.A."/>
            <person name="Gregory B.D."/>
            <person name="Nowacki M."/>
            <person name="Derisi J."/>
            <person name="Roy S.W."/>
            <person name="Marshall W.F."/>
            <person name="Sood P."/>
        </authorList>
    </citation>
    <scope>NUCLEOTIDE SEQUENCE [LARGE SCALE GENOMIC DNA]</scope>
    <source>
        <strain evidence="1">WM001</strain>
    </source>
</reference>
<dbReference type="EMBL" id="MPUH01001419">
    <property type="protein sequence ID" value="OMJ67890.1"/>
    <property type="molecule type" value="Genomic_DNA"/>
</dbReference>
<sequence length="260" mass="30447">MGCNQFTRMNESNSIIFKPIVVQVIKAETNNNLSATNIISRIQSNKHPFLHEKNCMKIQIQNQFSDFILDDLLGINPIGRKLYNIRKYWLLYKACESYFESMVHAVCITNYNIQDGITVMLISAVAKLGFPTITFYKDPPYITFIGDYQKETNDIIKAWNEFAKILKAIHKKKVLKKFEKYKEIINDFLLKCDETKKWYIKKALKTSEDFSISVQKTFEGINSYYNLLDKMKRQVMVYSIDVNLLGRFNGANIVHYILNR</sequence>
<dbReference type="AlphaFoldDB" id="A0A1R2AU10"/>
<name>A0A1R2AU10_9CILI</name>
<accession>A0A1R2AU10</accession>
<gene>
    <name evidence="1" type="ORF">SteCoe_34828</name>
</gene>
<organism evidence="1 2">
    <name type="scientific">Stentor coeruleus</name>
    <dbReference type="NCBI Taxonomy" id="5963"/>
    <lineage>
        <taxon>Eukaryota</taxon>
        <taxon>Sar</taxon>
        <taxon>Alveolata</taxon>
        <taxon>Ciliophora</taxon>
        <taxon>Postciliodesmatophora</taxon>
        <taxon>Heterotrichea</taxon>
        <taxon>Heterotrichida</taxon>
        <taxon>Stentoridae</taxon>
        <taxon>Stentor</taxon>
    </lineage>
</organism>